<keyword evidence="3" id="KW-1185">Reference proteome</keyword>
<sequence>MMTKYPNTNTTLLMKLRLKSAIILVFLMIGSQLFAQVPFGEVPGSTLRINGELKIIGNAIVGLNQTLGGTTFTPNDNYNGTTFNNQRTFGYIDIDGDGSTFSSSSADLDLTSGCERIAYAGLYWAASYFVDRTPSGNNVQYTGLPFPDNRPEFRSIKIRHQSQAGYTTITPAQTQVIYDGYRNTAGNPSDAAVIDIPYVCYADVTSFVQGLGAGNANGTYTIADMRASTGFAGFNSNGISGGWVLVVAYEDPTLSAKFISTRQGYLVIAPGDPLQTFNYTNFETLPAPLPVRARYAVATLEGDRPFAGDIFQVRDTGGTFRDVFTTPANPSGNFFDSSITIDGNYVTNRTPASQNTLGFDADIFNIDNPGNTIIGNNQTNAEFATTSSGDAYSVFFNSFQIEIIEPRLTVTKRVLDDIGTDITGDPVNFADQLFYELTIENQGNEDITAATIRDVLPDNVDFTIGSITTSNPGIVATPNGTNREIDITITDDLIVRGGGVHTVRFGVQVVATCADLRDACSNQINNVAISTYTGVDSGTTRTGETSILEQDACRFDIVGSSNVLINDGICFTESTPAFICTGSLDLTAGNGFTNYDWTYVDDPTVVFPNSQTITVTLPGTYTVLNTGAPGCQDSQQTFVVDGFTTVTNPVIDIARNLGSNPNVNGEPNDGPPSGTGTPCPITGEPLPEIFLCGAGTTLNIPINFPAGTTVVWERLDPSACPTVTRDPNCPTPIIDSGACDGDWVQVSTDIGSYTVAQSGEYRIRATFDSSCTIPFYFNVFQNNFDPDLVVVRQIICGTPGTLRVQNSSLEYEYQLVAPGGATTAYQVSPEFTGLTTVGNYTVNVRQTGGLPTACVFQDAVFLDELDANEVVDVTSPTCPDGRGTISITVTDSQINYTYTINSTTTAFTDTEGPTTTPSHTFTGLVPDTYEVQVLSADGSCSETFTRVVAASAPFSATVVLLSDLSCNPGYQPDPTLNDISHPNYDPTALPFDPDQFIAIYEVTVIGGSTNLAFNNQLDFLGTTLVPLTGTTYQFRATAAGNYPVFINDLDNGCTISAGSVNVTTYEPIEATATAINPDCNGSLGAIDVTITAGLAENPFTYILDAGTATEVRIGPSNNTTERFNNVDPTVPHTVTVEDQFGCDFVITPDITFTSPAGITATINDDFRLLSCTATPGAQAQVTAITGGSGTYEWSLNPAGPFTAVVGLPFEVDFATAGSYTIYIRNQVTPPTDSCVESFPIVIDPLLEVDSVTITPGDQDCSNQTVDVVLSASPFPLPGAAFYEFEVTPDPASGAAGTGTVAFDVATNYTFTNGVSYTVRARRSDTQCINTGNFTGVTVPEIQITSATQDKPVNCVGASDGILSFTVGNSASYTYTVTGPTVVAPGAGAGVTPVTIPSLSAGTYTITVTDTSLSAPSVNCSTSTTVDITEPLVALSFTPVVDDADCGNPTGTITVNAVGGRGGYEYELRNAAGTIVITAYQSSNVFSGLAPATYTVFVRDDSDPLLACEVSQPVIVPVTTVPTIAAATGGDACYTPADPATQWITITLGVPAPVGPFTYSLDGGGPVAVAFLPGPAPANTFEIPNLAPGAHTVTVTNTGSTCSSNTVNFTINPELTITANLTKDLTCAPTADATIEFTAIGGDTTYTFDVLGPDAQTGVTSPASVNTAGTYQIRVTDGLGCIATSADIIVTPYEALAGGLTPMAPECPTDNGGITVTLTAGEGPFTYILDQGTASEVIFGPIAGVTHTFNGVTPSVPHNITVEDQFGCDLVLGPLTLTPPNPIVATINDDFRLLSCTATSGAQAQVTDITGGSGTYEWSLNPAGPFTPIVTTVPFTPFEVDFAAAGSYTIYIRNQVTPPTDSCVESFPIVIDPLLEVDSVTITPGDQDCSNQTVDVVLSALPFPLPGAAFYEFEVTPDPASGAAGTGSVAFDVATNYTFTNGVSYTVRARRSDTQCINTGNFTGVTIPEIQITSATQDKPVNCVGASDGILSFTVGNSASYTYTVTGGPTAVPPGAGAGVTPVTINSLAAGTYTITVTDTNLTAPSVNCSTSTTVEITEPAVALSFTPVVDAADCGNPTGTITVNAVGGRGGYQYELRDAAGTGVITAYQSSNVFSGLAAATYTVFVRDDSDPTLACEVSQPVIVPVTVVPSIALATGGDACYTPADPATQWVTITLGVPLPIGPFTYSLDGGGPLAVTFLPGPAPANTFEIPNLAPGAHTVTVTNTGSTCSSNTVNFTINPELTITANLTKDLDCSATPDATISFTATGGDTTYTFDVLGPDAQTGVTSPASVNTAGTYQIRVTDGLGCVATSADIIVNPTVTPTATTATVPVLCFGESTGAVTITPTAGEGPFEARILSPGPAGVFGPDLTFTGLAAGNYVFEIRDSKECVSANIPVTITESPEITATINTITNIDCSTNVTGTIVLNPATGGSAGITDYTYVLLNSDLTQNTRTTTNPQNLLVGVGPTFDLLDPDSYFVDIIGSDGCSNRIGPFVVTQPPFDLNFDVTPVPTDCSSGATYQITVTGGEGPFLINEFRTTPPISTIPPYETLNGNLGGVNTPLPNAFGNETRHEFIGLDYGTPYVFEIIDTSSGCRYFEAVPVVDPPGFDVVIDSTDPADCFGDTNGTVTFTVTTLATTVDWEVFDADTGLTTG</sequence>
<gene>
    <name evidence="2" type="ORF">FOF46_28780</name>
</gene>
<evidence type="ECO:0000313" key="2">
    <source>
        <dbReference type="EMBL" id="TSE03676.1"/>
    </source>
</evidence>
<protein>
    <recommendedName>
        <fullName evidence="4">T9SS type B sorting domain-containing protein</fullName>
    </recommendedName>
</protein>
<organism evidence="2 3">
    <name type="scientific">Aquimarina algiphila</name>
    <dbReference type="NCBI Taxonomy" id="2047982"/>
    <lineage>
        <taxon>Bacteria</taxon>
        <taxon>Pseudomonadati</taxon>
        <taxon>Bacteroidota</taxon>
        <taxon>Flavobacteriia</taxon>
        <taxon>Flavobacteriales</taxon>
        <taxon>Flavobacteriaceae</taxon>
        <taxon>Aquimarina</taxon>
    </lineage>
</organism>
<dbReference type="EMBL" id="VLNR01000102">
    <property type="protein sequence ID" value="TSE03676.1"/>
    <property type="molecule type" value="Genomic_DNA"/>
</dbReference>
<reference evidence="2 3" key="1">
    <citation type="submission" date="2019-07" db="EMBL/GenBank/DDBJ databases">
        <title>The draft genome sequence of Aquimarina algiphila M91.</title>
        <authorList>
            <person name="Meng X."/>
        </authorList>
    </citation>
    <scope>NUCLEOTIDE SEQUENCE [LARGE SCALE GENOMIC DNA]</scope>
    <source>
        <strain evidence="2 3">M91</strain>
    </source>
</reference>
<feature type="non-terminal residue" evidence="2">
    <location>
        <position position="2655"/>
    </location>
</feature>
<dbReference type="Pfam" id="PF13573">
    <property type="entry name" value="SprB"/>
    <property type="match status" value="3"/>
</dbReference>
<proteinExistence type="predicted"/>
<accession>A0A554VB82</accession>
<dbReference type="OrthoDB" id="607469at2"/>
<comment type="caution">
    <text evidence="2">The sequence shown here is derived from an EMBL/GenBank/DDBJ whole genome shotgun (WGS) entry which is preliminary data.</text>
</comment>
<name>A0A554VB82_9FLAO</name>
<evidence type="ECO:0000313" key="3">
    <source>
        <dbReference type="Proteomes" id="UP000318833"/>
    </source>
</evidence>
<dbReference type="InterPro" id="IPR025667">
    <property type="entry name" value="SprB_repeat"/>
</dbReference>
<evidence type="ECO:0000256" key="1">
    <source>
        <dbReference type="SAM" id="MobiDB-lite"/>
    </source>
</evidence>
<dbReference type="Proteomes" id="UP000318833">
    <property type="component" value="Unassembled WGS sequence"/>
</dbReference>
<evidence type="ECO:0008006" key="4">
    <source>
        <dbReference type="Google" id="ProtNLM"/>
    </source>
</evidence>
<feature type="region of interest" description="Disordered" evidence="1">
    <location>
        <begin position="657"/>
        <end position="680"/>
    </location>
</feature>